<dbReference type="AlphaFoldDB" id="A0AAE3J7I5"/>
<reference evidence="5 6" key="1">
    <citation type="submission" date="2021-10" db="EMBL/GenBank/DDBJ databases">
        <title>Anaerobic single-cell dispensing facilitates the cultivation of human gut bacteria.</title>
        <authorList>
            <person name="Afrizal A."/>
        </authorList>
    </citation>
    <scope>NUCLEOTIDE SEQUENCE [LARGE SCALE GENOMIC DNA]</scope>
    <source>
        <strain evidence="5 6">CLA-AA-H277</strain>
    </source>
</reference>
<evidence type="ECO:0000259" key="4">
    <source>
        <dbReference type="PROSITE" id="PS01358"/>
    </source>
</evidence>
<gene>
    <name evidence="5" type="ORF">LKD71_13940</name>
</gene>
<dbReference type="GO" id="GO:0008270">
    <property type="term" value="F:zinc ion binding"/>
    <property type="evidence" value="ECO:0007669"/>
    <property type="project" value="UniProtKB-KW"/>
</dbReference>
<evidence type="ECO:0000313" key="5">
    <source>
        <dbReference type="EMBL" id="MCC2190887.1"/>
    </source>
</evidence>
<evidence type="ECO:0000313" key="6">
    <source>
        <dbReference type="Proteomes" id="UP001197875"/>
    </source>
</evidence>
<evidence type="ECO:0000256" key="3">
    <source>
        <dbReference type="ARBA" id="ARBA00022833"/>
    </source>
</evidence>
<dbReference type="PROSITE" id="PS01358">
    <property type="entry name" value="ZF_RANBP2_1"/>
    <property type="match status" value="1"/>
</dbReference>
<dbReference type="EMBL" id="JAJEPR010000031">
    <property type="protein sequence ID" value="MCC2190887.1"/>
    <property type="molecule type" value="Genomic_DNA"/>
</dbReference>
<feature type="domain" description="RanBP2-type" evidence="4">
    <location>
        <begin position="85"/>
        <end position="104"/>
    </location>
</feature>
<dbReference type="InterPro" id="IPR026870">
    <property type="entry name" value="Zinc_ribbon_dom"/>
</dbReference>
<dbReference type="InterPro" id="IPR036443">
    <property type="entry name" value="Znf_RanBP2_sf"/>
</dbReference>
<dbReference type="InterPro" id="IPR038587">
    <property type="entry name" value="Ribosomal_eL40_sf"/>
</dbReference>
<evidence type="ECO:0000256" key="1">
    <source>
        <dbReference type="ARBA" id="ARBA00022723"/>
    </source>
</evidence>
<dbReference type="Proteomes" id="UP001197875">
    <property type="component" value="Unassembled WGS sequence"/>
</dbReference>
<accession>A0AAE3J7I5</accession>
<keyword evidence="6" id="KW-1185">Reference proteome</keyword>
<dbReference type="RefSeq" id="WP_227615919.1">
    <property type="nucleotide sequence ID" value="NZ_JAJEPR010000031.1"/>
</dbReference>
<evidence type="ECO:0000256" key="2">
    <source>
        <dbReference type="ARBA" id="ARBA00022771"/>
    </source>
</evidence>
<comment type="caution">
    <text evidence="5">The sequence shown here is derived from an EMBL/GenBank/DDBJ whole genome shotgun (WGS) entry which is preliminary data.</text>
</comment>
<organism evidence="5 6">
    <name type="scientific">Fusicatenibacter faecihominis</name>
    <dbReference type="NCBI Taxonomy" id="2881276"/>
    <lineage>
        <taxon>Bacteria</taxon>
        <taxon>Bacillati</taxon>
        <taxon>Bacillota</taxon>
        <taxon>Clostridia</taxon>
        <taxon>Lachnospirales</taxon>
        <taxon>Lachnospiraceae</taxon>
        <taxon>Fusicatenibacter</taxon>
    </lineage>
</organism>
<sequence length="113" mass="12241">MKKCIVCKKCGFENLPGTQFCQRCGSKILLKFTDKIASSLAGTGQKGSSLAPLGAMAIEAQAEELGKTAAPPKLVPVIPLENGDWYCPDCGEYNPKYSLFCKNCGRDYVESRL</sequence>
<keyword evidence="1" id="KW-0479">Metal-binding</keyword>
<keyword evidence="3" id="KW-0862">Zinc</keyword>
<keyword evidence="2" id="KW-0863">Zinc-finger</keyword>
<proteinExistence type="predicted"/>
<name>A0AAE3J7I5_9FIRM</name>
<dbReference type="SUPFAM" id="SSF90209">
    <property type="entry name" value="Ran binding protein zinc finger-like"/>
    <property type="match status" value="1"/>
</dbReference>
<dbReference type="Gene3D" id="4.10.1060.10">
    <property type="entry name" value="Zinc finger, RanBP2-type"/>
    <property type="match status" value="1"/>
</dbReference>
<dbReference type="Pfam" id="PF13240">
    <property type="entry name" value="Zn_Ribbon_1"/>
    <property type="match status" value="1"/>
</dbReference>
<dbReference type="Gene3D" id="4.10.1060.50">
    <property type="match status" value="1"/>
</dbReference>
<protein>
    <submittedName>
        <fullName evidence="5">Zinc-ribbon domain-containing protein</fullName>
    </submittedName>
</protein>
<dbReference type="InterPro" id="IPR001876">
    <property type="entry name" value="Znf_RanBP2"/>
</dbReference>